<proteinExistence type="predicted"/>
<name>A0A517XSW8_9BACT</name>
<dbReference type="OrthoDB" id="673535at2"/>
<dbReference type="Proteomes" id="UP000319576">
    <property type="component" value="Chromosome"/>
</dbReference>
<dbReference type="KEGG" id="uli:ETAA1_25400"/>
<accession>A0A517XSW8</accession>
<evidence type="ECO:0000313" key="2">
    <source>
        <dbReference type="Proteomes" id="UP000319576"/>
    </source>
</evidence>
<protein>
    <submittedName>
        <fullName evidence="1">Uncharacterized protein</fullName>
    </submittedName>
</protein>
<dbReference type="AlphaFoldDB" id="A0A517XSW8"/>
<reference evidence="1 2" key="1">
    <citation type="submission" date="2019-02" db="EMBL/GenBank/DDBJ databases">
        <title>Deep-cultivation of Planctomycetes and their phenomic and genomic characterization uncovers novel biology.</title>
        <authorList>
            <person name="Wiegand S."/>
            <person name="Jogler M."/>
            <person name="Boedeker C."/>
            <person name="Pinto D."/>
            <person name="Vollmers J."/>
            <person name="Rivas-Marin E."/>
            <person name="Kohn T."/>
            <person name="Peeters S.H."/>
            <person name="Heuer A."/>
            <person name="Rast P."/>
            <person name="Oberbeckmann S."/>
            <person name="Bunk B."/>
            <person name="Jeske O."/>
            <person name="Meyerdierks A."/>
            <person name="Storesund J.E."/>
            <person name="Kallscheuer N."/>
            <person name="Luecker S."/>
            <person name="Lage O.M."/>
            <person name="Pohl T."/>
            <person name="Merkel B.J."/>
            <person name="Hornburger P."/>
            <person name="Mueller R.-W."/>
            <person name="Bruemmer F."/>
            <person name="Labrenz M."/>
            <person name="Spormann A.M."/>
            <person name="Op den Camp H."/>
            <person name="Overmann J."/>
            <person name="Amann R."/>
            <person name="Jetten M.S.M."/>
            <person name="Mascher T."/>
            <person name="Medema M.H."/>
            <person name="Devos D.P."/>
            <person name="Kaster A.-K."/>
            <person name="Ovreas L."/>
            <person name="Rohde M."/>
            <person name="Galperin M.Y."/>
            <person name="Jogler C."/>
        </authorList>
    </citation>
    <scope>NUCLEOTIDE SEQUENCE [LARGE SCALE GENOMIC DNA]</scope>
    <source>
        <strain evidence="1 2">ETA_A1</strain>
    </source>
</reference>
<organism evidence="1 2">
    <name type="scientific">Urbifossiella limnaea</name>
    <dbReference type="NCBI Taxonomy" id="2528023"/>
    <lineage>
        <taxon>Bacteria</taxon>
        <taxon>Pseudomonadati</taxon>
        <taxon>Planctomycetota</taxon>
        <taxon>Planctomycetia</taxon>
        <taxon>Gemmatales</taxon>
        <taxon>Gemmataceae</taxon>
        <taxon>Urbifossiella</taxon>
    </lineage>
</organism>
<evidence type="ECO:0000313" key="1">
    <source>
        <dbReference type="EMBL" id="QDU20585.1"/>
    </source>
</evidence>
<dbReference type="EMBL" id="CP036273">
    <property type="protein sequence ID" value="QDU20585.1"/>
    <property type="molecule type" value="Genomic_DNA"/>
</dbReference>
<gene>
    <name evidence="1" type="ORF">ETAA1_25400</name>
</gene>
<sequence length="115" mass="12814">MSWYLTIRPDPNYSRSTPLGPLVEYLRSLPELMQDKSVEFRNAPGSPWVSLVLAQASMTGNYAVSNDLPSTINVVEIVCGDGDEDWYEALARLVATFLRWEVVEEHSGRTLLPGG</sequence>
<keyword evidence="2" id="KW-1185">Reference proteome</keyword>
<dbReference type="RefSeq" id="WP_145238397.1">
    <property type="nucleotide sequence ID" value="NZ_CP036273.1"/>
</dbReference>